<evidence type="ECO:0008006" key="4">
    <source>
        <dbReference type="Google" id="ProtNLM"/>
    </source>
</evidence>
<sequence length="261" mass="27544">MRLRTRAAAVLVALPLALGLVACGSEPAEQSSGHLPSTPVQTKAAPQKAAAPAAAKLTKATFVPAMNAALGKQRTWRTVAKMTVNGRLLMTITGFQQAEPLALSMEMTGEAFQGSKAKIIVVDGFAYLSMPGSTPAGKFVKVDASAAEVGALAGNGDPTKTFKAFGKSLRGLKFVRSETIGGQKLDRYELTVDTAAVLRAQGKPVPDGVPKTLKFNVWMDSAKLVRRMTFNLAGVNMVMTMADYNKPVIIKAPPASKIVTR</sequence>
<accession>A0A4R6KR00</accession>
<reference evidence="2 3" key="1">
    <citation type="submission" date="2019-03" db="EMBL/GenBank/DDBJ databases">
        <title>Genomic Encyclopedia of Type Strains, Phase III (KMG-III): the genomes of soil and plant-associated and newly described type strains.</title>
        <authorList>
            <person name="Whitman W."/>
        </authorList>
    </citation>
    <scope>NUCLEOTIDE SEQUENCE [LARGE SCALE GENOMIC DNA]</scope>
    <source>
        <strain evidence="2 3">VKM Ac-2527</strain>
    </source>
</reference>
<name>A0A4R6KR00_9ACTN</name>
<feature type="chain" id="PRO_5038927659" description="Lipoprotein LprG" evidence="1">
    <location>
        <begin position="23"/>
        <end position="261"/>
    </location>
</feature>
<evidence type="ECO:0000313" key="3">
    <source>
        <dbReference type="Proteomes" id="UP000295388"/>
    </source>
</evidence>
<evidence type="ECO:0000313" key="2">
    <source>
        <dbReference type="EMBL" id="TDO54574.1"/>
    </source>
</evidence>
<evidence type="ECO:0000256" key="1">
    <source>
        <dbReference type="SAM" id="SignalP"/>
    </source>
</evidence>
<feature type="signal peptide" evidence="1">
    <location>
        <begin position="1"/>
        <end position="22"/>
    </location>
</feature>
<dbReference type="PROSITE" id="PS51257">
    <property type="entry name" value="PROKAR_LIPOPROTEIN"/>
    <property type="match status" value="1"/>
</dbReference>
<dbReference type="SUPFAM" id="SSF89392">
    <property type="entry name" value="Prokaryotic lipoproteins and lipoprotein localization factors"/>
    <property type="match status" value="1"/>
</dbReference>
<dbReference type="RefSeq" id="WP_133798148.1">
    <property type="nucleotide sequence ID" value="NZ_SNWQ01000001.1"/>
</dbReference>
<keyword evidence="3" id="KW-1185">Reference proteome</keyword>
<dbReference type="EMBL" id="SNWQ01000001">
    <property type="protein sequence ID" value="TDO54574.1"/>
    <property type="molecule type" value="Genomic_DNA"/>
</dbReference>
<dbReference type="OrthoDB" id="3781094at2"/>
<organism evidence="2 3">
    <name type="scientific">Kribbella caucasensis</name>
    <dbReference type="NCBI Taxonomy" id="2512215"/>
    <lineage>
        <taxon>Bacteria</taxon>
        <taxon>Bacillati</taxon>
        <taxon>Actinomycetota</taxon>
        <taxon>Actinomycetes</taxon>
        <taxon>Propionibacteriales</taxon>
        <taxon>Kribbellaceae</taxon>
        <taxon>Kribbella</taxon>
    </lineage>
</organism>
<dbReference type="Proteomes" id="UP000295388">
    <property type="component" value="Unassembled WGS sequence"/>
</dbReference>
<protein>
    <recommendedName>
        <fullName evidence="4">Lipoprotein LprG</fullName>
    </recommendedName>
</protein>
<keyword evidence="1" id="KW-0732">Signal</keyword>
<comment type="caution">
    <text evidence="2">The sequence shown here is derived from an EMBL/GenBank/DDBJ whole genome shotgun (WGS) entry which is preliminary data.</text>
</comment>
<gene>
    <name evidence="2" type="ORF">EV643_101363</name>
</gene>
<dbReference type="InterPro" id="IPR029046">
    <property type="entry name" value="LolA/LolB/LppX"/>
</dbReference>
<proteinExistence type="predicted"/>
<dbReference type="AlphaFoldDB" id="A0A4R6KR00"/>
<dbReference type="Gene3D" id="2.50.20.20">
    <property type="match status" value="1"/>
</dbReference>